<protein>
    <submittedName>
        <fullName evidence="2">Uncharacterized protein</fullName>
    </submittedName>
</protein>
<accession>A0A7R9ILC4</accession>
<organism evidence="2">
    <name type="scientific">Timema tahoe</name>
    <dbReference type="NCBI Taxonomy" id="61484"/>
    <lineage>
        <taxon>Eukaryota</taxon>
        <taxon>Metazoa</taxon>
        <taxon>Ecdysozoa</taxon>
        <taxon>Arthropoda</taxon>
        <taxon>Hexapoda</taxon>
        <taxon>Insecta</taxon>
        <taxon>Pterygota</taxon>
        <taxon>Neoptera</taxon>
        <taxon>Polyneoptera</taxon>
        <taxon>Phasmatodea</taxon>
        <taxon>Timematodea</taxon>
        <taxon>Timematoidea</taxon>
        <taxon>Timematidae</taxon>
        <taxon>Timema</taxon>
    </lineage>
</organism>
<dbReference type="PANTHER" id="PTHR10773">
    <property type="entry name" value="DNA-DIRECTED RNA POLYMERASES I, II, AND III SUBUNIT RPABC2"/>
    <property type="match status" value="1"/>
</dbReference>
<reference evidence="2" key="1">
    <citation type="submission" date="2020-11" db="EMBL/GenBank/DDBJ databases">
        <authorList>
            <person name="Tran Van P."/>
        </authorList>
    </citation>
    <scope>NUCLEOTIDE SEQUENCE</scope>
</reference>
<dbReference type="AlphaFoldDB" id="A0A7R9ILC4"/>
<keyword evidence="1" id="KW-1133">Transmembrane helix</keyword>
<dbReference type="PANTHER" id="PTHR10773:SF19">
    <property type="match status" value="1"/>
</dbReference>
<keyword evidence="1" id="KW-0472">Membrane</keyword>
<gene>
    <name evidence="2" type="ORF">TTEB3V08_LOCUS8340</name>
</gene>
<evidence type="ECO:0000313" key="2">
    <source>
        <dbReference type="EMBL" id="CAD7460410.1"/>
    </source>
</evidence>
<name>A0A7R9ILC4_9NEOP</name>
<proteinExistence type="predicted"/>
<sequence>MHRLACNQHSVSPSPCLTRTVCCTIRRSTVIWHCRYHTLFPTSDWPHTIIVLVCWQQRSGAGREGNKAVCARSGPTIALNHSAASHVTLCRYIAVTSSNSSVILLKMASSSLFIFALLVVIVHSVHPTEIRASISPSSAVELNTTSALANYATEAALEKFYESVAYTMEGVHSNEDNVRRSQVIPCERGEGRKRHRKPEKWKRALEKAKRYSAKSLPRLPQCKHVGKSLKCCELSMQDIRKFHQSFYSEKDKQVQDNFILKYTHSESPKRRRPRAERKQVRETINRFLVPKTTNGKTELVNVCKKGFCSILGINLKRAQRVCNRHFKTGLLPSENRGGDHKSHHFVDKKAAVKSYIESLVPLEKHYCRASSKTKQYLPSYLSISRLSEKYNENVPTELKVPYSYFYEIFTNDYNLSFGSPAVDKCSKCIQYELKIQAGDTSCVAEQELHKRRSDAFFSQLRAKNDGQLVSKQTMKKPGQWHFKFASSKRFIITRGSTPTAPILIKGEPWYNIDIGMSRKVFKPKVDVSQLTLPLIPIGVPVKRQKIVDVKRLLDLHFGEGWEENPNLHFYQDIIFHRETTDEASEDELEGGMMEDADDI</sequence>
<keyword evidence="1" id="KW-0812">Transmembrane</keyword>
<evidence type="ECO:0000256" key="1">
    <source>
        <dbReference type="SAM" id="Phobius"/>
    </source>
</evidence>
<feature type="transmembrane region" description="Helical" evidence="1">
    <location>
        <begin position="103"/>
        <end position="125"/>
    </location>
</feature>
<dbReference type="EMBL" id="OE003680">
    <property type="protein sequence ID" value="CAD7460410.1"/>
    <property type="molecule type" value="Genomic_DNA"/>
</dbReference>